<accession>A0A5A9X8G2</accession>
<dbReference type="AlphaFoldDB" id="A0A5A9X8G2"/>
<reference evidence="2 3" key="1">
    <citation type="submission" date="2019-04" db="EMBL/GenBank/DDBJ databases">
        <title>Geobacter ruber sp. nov., ferric-reducing bacteria isolated from paddy soil.</title>
        <authorList>
            <person name="Xu Z."/>
            <person name="Masuda Y."/>
            <person name="Itoh H."/>
            <person name="Senoo K."/>
        </authorList>
    </citation>
    <scope>NUCLEOTIDE SEQUENCE [LARGE SCALE GENOMIC DNA]</scope>
    <source>
        <strain evidence="2 3">Red88</strain>
    </source>
</reference>
<dbReference type="RefSeq" id="WP_149309095.1">
    <property type="nucleotide sequence ID" value="NZ_SRSD01000010.1"/>
</dbReference>
<feature type="region of interest" description="Disordered" evidence="1">
    <location>
        <begin position="118"/>
        <end position="146"/>
    </location>
</feature>
<gene>
    <name evidence="2" type="ORF">ET418_15420</name>
</gene>
<dbReference type="Proteomes" id="UP000324298">
    <property type="component" value="Unassembled WGS sequence"/>
</dbReference>
<keyword evidence="3" id="KW-1185">Reference proteome</keyword>
<evidence type="ECO:0000313" key="2">
    <source>
        <dbReference type="EMBL" id="KAA0888768.1"/>
    </source>
</evidence>
<name>A0A5A9X8G2_9BACT</name>
<protein>
    <submittedName>
        <fullName evidence="2">Uncharacterized protein</fullName>
    </submittedName>
</protein>
<proteinExistence type="predicted"/>
<organism evidence="2 3">
    <name type="scientific">Oryzomonas rubra</name>
    <dbReference type="NCBI Taxonomy" id="2509454"/>
    <lineage>
        <taxon>Bacteria</taxon>
        <taxon>Pseudomonadati</taxon>
        <taxon>Thermodesulfobacteriota</taxon>
        <taxon>Desulfuromonadia</taxon>
        <taxon>Geobacterales</taxon>
        <taxon>Geobacteraceae</taxon>
        <taxon>Oryzomonas</taxon>
    </lineage>
</organism>
<evidence type="ECO:0000256" key="1">
    <source>
        <dbReference type="SAM" id="MobiDB-lite"/>
    </source>
</evidence>
<dbReference type="EMBL" id="SRSD01000010">
    <property type="protein sequence ID" value="KAA0888768.1"/>
    <property type="molecule type" value="Genomic_DNA"/>
</dbReference>
<evidence type="ECO:0000313" key="3">
    <source>
        <dbReference type="Proteomes" id="UP000324298"/>
    </source>
</evidence>
<sequence length="146" mass="15778">MSIQLKTSFNIENAICPTTGKPFGSKYAGTFTIRRPSLLDKKNISVKNAASMSAAGTIAAGTMDKIALLISYIFSFVTTVNEEELPAWFNMADLYDGEDEDAVFAVWDEVQNYLNSFRPKDNSGNGPTGDGQATVLVPKDVQPAAD</sequence>
<comment type="caution">
    <text evidence="2">The sequence shown here is derived from an EMBL/GenBank/DDBJ whole genome shotgun (WGS) entry which is preliminary data.</text>
</comment>